<evidence type="ECO:0000313" key="1">
    <source>
        <dbReference type="Proteomes" id="UP000887563"/>
    </source>
</evidence>
<dbReference type="WBParaSite" id="Minc3s00945g19162">
    <property type="protein sequence ID" value="Minc3s00945g19162"/>
    <property type="gene ID" value="Minc3s00945g19162"/>
</dbReference>
<organism evidence="1 2">
    <name type="scientific">Meloidogyne incognita</name>
    <name type="common">Southern root-knot nematode worm</name>
    <name type="synonym">Oxyuris incognita</name>
    <dbReference type="NCBI Taxonomy" id="6306"/>
    <lineage>
        <taxon>Eukaryota</taxon>
        <taxon>Metazoa</taxon>
        <taxon>Ecdysozoa</taxon>
        <taxon>Nematoda</taxon>
        <taxon>Chromadorea</taxon>
        <taxon>Rhabditida</taxon>
        <taxon>Tylenchina</taxon>
        <taxon>Tylenchomorpha</taxon>
        <taxon>Tylenchoidea</taxon>
        <taxon>Meloidogynidae</taxon>
        <taxon>Meloidogyninae</taxon>
        <taxon>Meloidogyne</taxon>
        <taxon>Meloidogyne incognita group</taxon>
    </lineage>
</organism>
<accession>A0A914LVP6</accession>
<protein>
    <submittedName>
        <fullName evidence="2">Candidate secreted effector</fullName>
    </submittedName>
</protein>
<name>A0A914LVP6_MELIC</name>
<dbReference type="Proteomes" id="UP000887563">
    <property type="component" value="Unplaced"/>
</dbReference>
<evidence type="ECO:0000313" key="2">
    <source>
        <dbReference type="WBParaSite" id="Minc3s00945g19162"/>
    </source>
</evidence>
<sequence length="134" mass="13789">MVRERGPLLLILNNGFGVCPGATQQIILNVGIMMMAIILCSLQMNQLLWGQLKSPCLRAGGNSSPPAFVQGATQVPCLRAGGNSSPPASVQGATQVPCLRAGATQVPCLRAGATQVPLPSCRGNSSPLPPCRGN</sequence>
<proteinExistence type="predicted"/>
<keyword evidence="1" id="KW-1185">Reference proteome</keyword>
<reference evidence="2" key="1">
    <citation type="submission" date="2022-11" db="UniProtKB">
        <authorList>
            <consortium name="WormBaseParasite"/>
        </authorList>
    </citation>
    <scope>IDENTIFICATION</scope>
</reference>
<dbReference type="AlphaFoldDB" id="A0A914LVP6"/>